<keyword evidence="5 11" id="KW-0732">Signal</keyword>
<protein>
    <recommendedName>
        <fullName evidence="11">Flagellar L-ring protein</fullName>
    </recommendedName>
    <alternativeName>
        <fullName evidence="11">Basal body L-ring protein</fullName>
    </alternativeName>
</protein>
<evidence type="ECO:0000256" key="1">
    <source>
        <dbReference type="ARBA" id="ARBA00002591"/>
    </source>
</evidence>
<comment type="caution">
    <text evidence="12">The sequence shown here is derived from an EMBL/GenBank/DDBJ whole genome shotgun (WGS) entry which is preliminary data.</text>
</comment>
<evidence type="ECO:0000256" key="11">
    <source>
        <dbReference type="HAMAP-Rule" id="MF_00415"/>
    </source>
</evidence>
<dbReference type="NCBIfam" id="NF009338">
    <property type="entry name" value="PRK12698.1"/>
    <property type="match status" value="1"/>
</dbReference>
<evidence type="ECO:0000313" key="13">
    <source>
        <dbReference type="Proteomes" id="UP001203423"/>
    </source>
</evidence>
<evidence type="ECO:0000256" key="9">
    <source>
        <dbReference type="ARBA" id="ARBA00023237"/>
    </source>
</evidence>
<dbReference type="RefSeq" id="WP_248940779.1">
    <property type="nucleotide sequence ID" value="NZ_JAKIKS010000049.1"/>
</dbReference>
<dbReference type="PROSITE" id="PS51257">
    <property type="entry name" value="PROKAR_LIPOPROTEIN"/>
    <property type="match status" value="1"/>
</dbReference>
<dbReference type="EMBL" id="JAKIKS010000049">
    <property type="protein sequence ID" value="MCL1125451.1"/>
    <property type="molecule type" value="Genomic_DNA"/>
</dbReference>
<reference evidence="12 13" key="1">
    <citation type="submission" date="2022-01" db="EMBL/GenBank/DDBJ databases">
        <title>Whole genome-based taxonomy of the Shewanellaceae.</title>
        <authorList>
            <person name="Martin-Rodriguez A.J."/>
        </authorList>
    </citation>
    <scope>NUCLEOTIDE SEQUENCE [LARGE SCALE GENOMIC DNA]</scope>
    <source>
        <strain evidence="12 13">DSM 17177</strain>
    </source>
</reference>
<comment type="function">
    <text evidence="1 11">Assembles around the rod to form the L-ring and probably protects the motor/basal body from shearing forces during rotation.</text>
</comment>
<dbReference type="Pfam" id="PF02107">
    <property type="entry name" value="FlgH"/>
    <property type="match status" value="1"/>
</dbReference>
<keyword evidence="6 11" id="KW-0472">Membrane</keyword>
<accession>A0ABT0LE74</accession>
<dbReference type="NCBIfam" id="NF001304">
    <property type="entry name" value="PRK00249.1-4"/>
    <property type="match status" value="1"/>
</dbReference>
<keyword evidence="13" id="KW-1185">Reference proteome</keyword>
<evidence type="ECO:0000256" key="7">
    <source>
        <dbReference type="ARBA" id="ARBA00023139"/>
    </source>
</evidence>
<organism evidence="12 13">
    <name type="scientific">Shewanella surugensis</name>
    <dbReference type="NCBI Taxonomy" id="212020"/>
    <lineage>
        <taxon>Bacteria</taxon>
        <taxon>Pseudomonadati</taxon>
        <taxon>Pseudomonadota</taxon>
        <taxon>Gammaproteobacteria</taxon>
        <taxon>Alteromonadales</taxon>
        <taxon>Shewanellaceae</taxon>
        <taxon>Shewanella</taxon>
    </lineage>
</organism>
<evidence type="ECO:0000256" key="3">
    <source>
        <dbReference type="ARBA" id="ARBA00006929"/>
    </source>
</evidence>
<comment type="subcellular location">
    <subcellularLocation>
        <location evidence="11">Cell outer membrane</location>
        <topology evidence="11">Lipid-anchor</topology>
    </subcellularLocation>
    <subcellularLocation>
        <location evidence="11">Bacterial flagellum basal body</location>
    </subcellularLocation>
    <subcellularLocation>
        <location evidence="2">Membrane</location>
        <topology evidence="2">Lipid-anchor</topology>
    </subcellularLocation>
</comment>
<comment type="similarity">
    <text evidence="3 11">Belongs to the FlgH family.</text>
</comment>
<keyword evidence="7" id="KW-0564">Palmitate</keyword>
<keyword evidence="9 11" id="KW-0998">Cell outer membrane</keyword>
<evidence type="ECO:0000256" key="2">
    <source>
        <dbReference type="ARBA" id="ARBA00004635"/>
    </source>
</evidence>
<keyword evidence="8 11" id="KW-0975">Bacterial flagellum</keyword>
<keyword evidence="12" id="KW-0969">Cilium</keyword>
<keyword evidence="12" id="KW-0966">Cell projection</keyword>
<evidence type="ECO:0000256" key="6">
    <source>
        <dbReference type="ARBA" id="ARBA00023136"/>
    </source>
</evidence>
<proteinExistence type="inferred from homology"/>
<gene>
    <name evidence="11 12" type="primary">flgH</name>
    <name evidence="12" type="ORF">L2764_13415</name>
</gene>
<evidence type="ECO:0000313" key="12">
    <source>
        <dbReference type="EMBL" id="MCL1125451.1"/>
    </source>
</evidence>
<evidence type="ECO:0000256" key="5">
    <source>
        <dbReference type="ARBA" id="ARBA00022729"/>
    </source>
</evidence>
<keyword evidence="12" id="KW-0282">Flagellum</keyword>
<dbReference type="PANTHER" id="PTHR34933">
    <property type="entry name" value="FLAGELLAR L-RING PROTEIN"/>
    <property type="match status" value="1"/>
</dbReference>
<name>A0ABT0LE74_9GAMM</name>
<dbReference type="PRINTS" id="PR01008">
    <property type="entry name" value="FLGLRINGFLGH"/>
</dbReference>
<evidence type="ECO:0000256" key="8">
    <source>
        <dbReference type="ARBA" id="ARBA00023143"/>
    </source>
</evidence>
<keyword evidence="10 11" id="KW-0449">Lipoprotein</keyword>
<dbReference type="Proteomes" id="UP001203423">
    <property type="component" value="Unassembled WGS sequence"/>
</dbReference>
<dbReference type="HAMAP" id="MF_00415">
    <property type="entry name" value="FlgH"/>
    <property type="match status" value="1"/>
</dbReference>
<evidence type="ECO:0000256" key="4">
    <source>
        <dbReference type="ARBA" id="ARBA00011439"/>
    </source>
</evidence>
<dbReference type="InterPro" id="IPR000527">
    <property type="entry name" value="Flag_Lring"/>
</dbReference>
<evidence type="ECO:0000256" key="10">
    <source>
        <dbReference type="ARBA" id="ARBA00023288"/>
    </source>
</evidence>
<dbReference type="PANTHER" id="PTHR34933:SF1">
    <property type="entry name" value="FLAGELLAR L-RING PROTEIN"/>
    <property type="match status" value="1"/>
</dbReference>
<comment type="subunit">
    <text evidence="4 11">The basal body constitutes a major portion of the flagellar organelle and consists of four rings (L,P,S, and M) mounted on a central rod.</text>
</comment>
<sequence length="227" mass="24958">MARCAWVLVFIFVTFLSGCTSRGSKPITDDPYYAPIYPEASPTKMEATGSLYQEQQSSSLYTDIRAHKVGDIITVVLMESTSAKKSANNELSKSSDLSLAPLYAGGQNVTIYGNPIDLNYSDSMKTKREADADQSNSLAGSISANVMQVLSNGNLVIRGEKWISINNGDEFVRITGMVRAEDISPDNRIESPRVANARIQYSGTGTFADSQNVGWLSQFFYSSWWPF</sequence>